<protein>
    <submittedName>
        <fullName evidence="2">Uncharacterized protein</fullName>
    </submittedName>
</protein>
<dbReference type="Proteomes" id="UP001196413">
    <property type="component" value="Unassembled WGS sequence"/>
</dbReference>
<proteinExistence type="predicted"/>
<evidence type="ECO:0000313" key="2">
    <source>
        <dbReference type="EMBL" id="KAJ1361970.1"/>
    </source>
</evidence>
<feature type="compositionally biased region" description="Basic and acidic residues" evidence="1">
    <location>
        <begin position="81"/>
        <end position="108"/>
    </location>
</feature>
<sequence>MGLSDVAPFSLLTSMDPSPVVDKKVKLENGTMVGPLRVDDVRKDMYQLLATTPDPRFVSTHLMDYPSTTITSTTSSKRKRVESGSDDESRGVPTDIYKRRMDMKAMQH</sequence>
<name>A0AAD5MNU6_PARTN</name>
<dbReference type="EMBL" id="JAHQIW010004328">
    <property type="protein sequence ID" value="KAJ1361970.1"/>
    <property type="molecule type" value="Genomic_DNA"/>
</dbReference>
<dbReference type="AlphaFoldDB" id="A0AAD5MNU6"/>
<reference evidence="2" key="1">
    <citation type="submission" date="2021-06" db="EMBL/GenBank/DDBJ databases">
        <title>Parelaphostrongylus tenuis whole genome reference sequence.</title>
        <authorList>
            <person name="Garwood T.J."/>
            <person name="Larsen P.A."/>
            <person name="Fountain-Jones N.M."/>
            <person name="Garbe J.R."/>
            <person name="Macchietto M.G."/>
            <person name="Kania S.A."/>
            <person name="Gerhold R.W."/>
            <person name="Richards J.E."/>
            <person name="Wolf T.M."/>
        </authorList>
    </citation>
    <scope>NUCLEOTIDE SEQUENCE</scope>
    <source>
        <strain evidence="2">MNPRO001-30</strain>
        <tissue evidence="2">Meninges</tissue>
    </source>
</reference>
<comment type="caution">
    <text evidence="2">The sequence shown here is derived from an EMBL/GenBank/DDBJ whole genome shotgun (WGS) entry which is preliminary data.</text>
</comment>
<evidence type="ECO:0000256" key="1">
    <source>
        <dbReference type="SAM" id="MobiDB-lite"/>
    </source>
</evidence>
<gene>
    <name evidence="2" type="ORF">KIN20_021368</name>
</gene>
<evidence type="ECO:0000313" key="3">
    <source>
        <dbReference type="Proteomes" id="UP001196413"/>
    </source>
</evidence>
<organism evidence="2 3">
    <name type="scientific">Parelaphostrongylus tenuis</name>
    <name type="common">Meningeal worm</name>
    <dbReference type="NCBI Taxonomy" id="148309"/>
    <lineage>
        <taxon>Eukaryota</taxon>
        <taxon>Metazoa</taxon>
        <taxon>Ecdysozoa</taxon>
        <taxon>Nematoda</taxon>
        <taxon>Chromadorea</taxon>
        <taxon>Rhabditida</taxon>
        <taxon>Rhabditina</taxon>
        <taxon>Rhabditomorpha</taxon>
        <taxon>Strongyloidea</taxon>
        <taxon>Metastrongylidae</taxon>
        <taxon>Parelaphostrongylus</taxon>
    </lineage>
</organism>
<keyword evidence="3" id="KW-1185">Reference proteome</keyword>
<accession>A0AAD5MNU6</accession>
<feature type="region of interest" description="Disordered" evidence="1">
    <location>
        <begin position="68"/>
        <end position="108"/>
    </location>
</feature>